<dbReference type="AlphaFoldDB" id="A0A0G1P811"/>
<dbReference type="GO" id="GO:0006421">
    <property type="term" value="P:asparaginyl-tRNA aminoacylation"/>
    <property type="evidence" value="ECO:0007669"/>
    <property type="project" value="TreeGrafter"/>
</dbReference>
<comment type="caution">
    <text evidence="7">The sequence shown here is derived from an EMBL/GenBank/DDBJ whole genome shotgun (WGS) entry which is preliminary data.</text>
</comment>
<accession>A0A0G1P811</accession>
<dbReference type="PANTHER" id="PTHR22594">
    <property type="entry name" value="ASPARTYL/LYSYL-TRNA SYNTHETASE"/>
    <property type="match status" value="1"/>
</dbReference>
<keyword evidence="4" id="KW-0648">Protein biosynthesis</keyword>
<name>A0A0G1P811_9BACT</name>
<gene>
    <name evidence="7" type="ORF">UX05_C0021G0002</name>
</gene>
<keyword evidence="1 7" id="KW-0436">Ligase</keyword>
<evidence type="ECO:0000313" key="8">
    <source>
        <dbReference type="Proteomes" id="UP000034264"/>
    </source>
</evidence>
<keyword evidence="5" id="KW-0030">Aminoacyl-tRNA synthetase</keyword>
<keyword evidence="2" id="KW-0547">Nucleotide-binding</keyword>
<dbReference type="PANTHER" id="PTHR22594:SF34">
    <property type="entry name" value="ASPARAGINE--TRNA LIGASE, MITOCHONDRIAL-RELATED"/>
    <property type="match status" value="1"/>
</dbReference>
<dbReference type="GO" id="GO:0004812">
    <property type="term" value="F:aminoacyl-tRNA ligase activity"/>
    <property type="evidence" value="ECO:0007669"/>
    <property type="project" value="UniProtKB-KW"/>
</dbReference>
<dbReference type="SUPFAM" id="SSF55681">
    <property type="entry name" value="Class II aaRS and biotin synthetases"/>
    <property type="match status" value="1"/>
</dbReference>
<sequence>MQSCQLHQECFLPHFGEVYSINSSFRKEHYFDTNNHLSESTLIESLCKDVPLERELGFIEGMYKKIAKNILERGSKSFEFFGLSNLEALLKPFERVTYEEAAKICGIREGDDFSPEDERRIHTEIGKAVYVMYHPEQIKFFSTKRNGKHAVSADLYLDGCGEVTGITETESDPKVLEAQFMRSPLKDSRDQYEWYFELHREFDFHQSGFGMGAERLLKYACGLPHIALAVPFARLSGHLNP</sequence>
<organism evidence="7 8">
    <name type="scientific">Candidatus Amesbacteria bacterium GW2011_GWC2_45_19</name>
    <dbReference type="NCBI Taxonomy" id="1618366"/>
    <lineage>
        <taxon>Bacteria</taxon>
        <taxon>Candidatus Amesiibacteriota</taxon>
    </lineage>
</organism>
<proteinExistence type="predicted"/>
<dbReference type="InterPro" id="IPR004364">
    <property type="entry name" value="Aa-tRNA-synt_II"/>
</dbReference>
<evidence type="ECO:0000313" key="7">
    <source>
        <dbReference type="EMBL" id="KKU01448.1"/>
    </source>
</evidence>
<reference evidence="7 8" key="1">
    <citation type="journal article" date="2015" name="Nature">
        <title>rRNA introns, odd ribosomes, and small enigmatic genomes across a large radiation of phyla.</title>
        <authorList>
            <person name="Brown C.T."/>
            <person name="Hug L.A."/>
            <person name="Thomas B.C."/>
            <person name="Sharon I."/>
            <person name="Castelle C.J."/>
            <person name="Singh A."/>
            <person name="Wilkins M.J."/>
            <person name="Williams K.H."/>
            <person name="Banfield J.F."/>
        </authorList>
    </citation>
    <scope>NUCLEOTIDE SEQUENCE [LARGE SCALE GENOMIC DNA]</scope>
</reference>
<dbReference type="Pfam" id="PF00152">
    <property type="entry name" value="tRNA-synt_2"/>
    <property type="match status" value="1"/>
</dbReference>
<dbReference type="GO" id="GO:0005524">
    <property type="term" value="F:ATP binding"/>
    <property type="evidence" value="ECO:0007669"/>
    <property type="project" value="UniProtKB-KW"/>
</dbReference>
<evidence type="ECO:0000256" key="1">
    <source>
        <dbReference type="ARBA" id="ARBA00022598"/>
    </source>
</evidence>
<protein>
    <submittedName>
        <fullName evidence="7">Asparagine-tRNA ligase</fullName>
    </submittedName>
</protein>
<feature type="domain" description="Aminoacyl-tRNA synthetase class II (D/K/N)" evidence="6">
    <location>
        <begin position="2"/>
        <end position="234"/>
    </location>
</feature>
<dbReference type="InterPro" id="IPR045864">
    <property type="entry name" value="aa-tRNA-synth_II/BPL/LPL"/>
</dbReference>
<evidence type="ECO:0000256" key="3">
    <source>
        <dbReference type="ARBA" id="ARBA00022840"/>
    </source>
</evidence>
<keyword evidence="3" id="KW-0067">ATP-binding</keyword>
<evidence type="ECO:0000256" key="5">
    <source>
        <dbReference type="ARBA" id="ARBA00023146"/>
    </source>
</evidence>
<dbReference type="EMBL" id="LCKS01000021">
    <property type="protein sequence ID" value="KKU01448.1"/>
    <property type="molecule type" value="Genomic_DNA"/>
</dbReference>
<evidence type="ECO:0000256" key="2">
    <source>
        <dbReference type="ARBA" id="ARBA00022741"/>
    </source>
</evidence>
<dbReference type="Proteomes" id="UP000034264">
    <property type="component" value="Unassembled WGS sequence"/>
</dbReference>
<dbReference type="Gene3D" id="3.30.930.10">
    <property type="entry name" value="Bira Bifunctional Protein, Domain 2"/>
    <property type="match status" value="1"/>
</dbReference>
<evidence type="ECO:0000259" key="6">
    <source>
        <dbReference type="Pfam" id="PF00152"/>
    </source>
</evidence>
<evidence type="ECO:0000256" key="4">
    <source>
        <dbReference type="ARBA" id="ARBA00022917"/>
    </source>
</evidence>